<keyword evidence="6" id="KW-1185">Reference proteome</keyword>
<dbReference type="SUPFAM" id="SSF111384">
    <property type="entry name" value="OmpH-like"/>
    <property type="match status" value="1"/>
</dbReference>
<dbReference type="EMBL" id="CP002696">
    <property type="protein sequence ID" value="AEE17006.1"/>
    <property type="molecule type" value="Genomic_DNA"/>
</dbReference>
<dbReference type="RefSeq" id="WP_013758711.1">
    <property type="nucleotide sequence ID" value="NC_015500.1"/>
</dbReference>
<dbReference type="GO" id="GO:0050821">
    <property type="term" value="P:protein stabilization"/>
    <property type="evidence" value="ECO:0007669"/>
    <property type="project" value="TreeGrafter"/>
</dbReference>
<dbReference type="eggNOG" id="COG2825">
    <property type="taxonomic scope" value="Bacteria"/>
</dbReference>
<dbReference type="PANTHER" id="PTHR35089:SF1">
    <property type="entry name" value="CHAPERONE PROTEIN SKP"/>
    <property type="match status" value="1"/>
</dbReference>
<feature type="coiled-coil region" evidence="3">
    <location>
        <begin position="47"/>
        <end position="81"/>
    </location>
</feature>
<dbReference type="SMART" id="SM00935">
    <property type="entry name" value="OmpH"/>
    <property type="match status" value="1"/>
</dbReference>
<dbReference type="KEGG" id="tbe:Trebr_1583"/>
<sequence>MKNKYVVCALVCCAVFCAAGGAQQITKFGVVDTARVYESYFRETGPVRNYEAKRAEFQAEINKQTEALRDLQSKKAEYRKNGNESAALKLEAEITTKTDILNEYTNAKNIELESLKRSLKTSDDFYRRLYATLERIAEAGGYSMILSLQESNAILWYSPTVDVTDEVISALGL</sequence>
<reference evidence="6" key="1">
    <citation type="submission" date="2011-04" db="EMBL/GenBank/DDBJ databases">
        <title>The complete genome of Treponema brennaborense DSM 12168.</title>
        <authorList>
            <person name="Lucas S."/>
            <person name="Han J."/>
            <person name="Lapidus A."/>
            <person name="Bruce D."/>
            <person name="Goodwin L."/>
            <person name="Pitluck S."/>
            <person name="Peters L."/>
            <person name="Kyrpides N."/>
            <person name="Mavromatis K."/>
            <person name="Ivanova N."/>
            <person name="Mikhailova N."/>
            <person name="Pagani I."/>
            <person name="Teshima H."/>
            <person name="Detter J.C."/>
            <person name="Tapia R."/>
            <person name="Han C."/>
            <person name="Land M."/>
            <person name="Hauser L."/>
            <person name="Markowitz V."/>
            <person name="Cheng J.-F."/>
            <person name="Hugenholtz P."/>
            <person name="Woyke T."/>
            <person name="Wu D."/>
            <person name="Gronow S."/>
            <person name="Wellnitz S."/>
            <person name="Brambilla E."/>
            <person name="Klenk H.-P."/>
            <person name="Eisen J.A."/>
        </authorList>
    </citation>
    <scope>NUCLEOTIDE SEQUENCE [LARGE SCALE GENOMIC DNA]</scope>
    <source>
        <strain evidence="6">DSM 12168 / CIP 105900 / DD5/3</strain>
    </source>
</reference>
<dbReference type="GO" id="GO:0051082">
    <property type="term" value="F:unfolded protein binding"/>
    <property type="evidence" value="ECO:0007669"/>
    <property type="project" value="InterPro"/>
</dbReference>
<dbReference type="OrthoDB" id="370855at2"/>
<dbReference type="HOGENOM" id="CLU_124474_0_0_12"/>
<protein>
    <submittedName>
        <fullName evidence="5">Outer membrane chaperone Skp (OmpH)</fullName>
    </submittedName>
</protein>
<comment type="similarity">
    <text evidence="1">Belongs to the Skp family.</text>
</comment>
<evidence type="ECO:0000313" key="5">
    <source>
        <dbReference type="EMBL" id="AEE17006.1"/>
    </source>
</evidence>
<keyword evidence="3" id="KW-0175">Coiled coil</keyword>
<dbReference type="PANTHER" id="PTHR35089">
    <property type="entry name" value="CHAPERONE PROTEIN SKP"/>
    <property type="match status" value="1"/>
</dbReference>
<dbReference type="GO" id="GO:0005829">
    <property type="term" value="C:cytosol"/>
    <property type="evidence" value="ECO:0007669"/>
    <property type="project" value="TreeGrafter"/>
</dbReference>
<evidence type="ECO:0000256" key="1">
    <source>
        <dbReference type="ARBA" id="ARBA00009091"/>
    </source>
</evidence>
<proteinExistence type="inferred from homology"/>
<keyword evidence="2 4" id="KW-0732">Signal</keyword>
<dbReference type="AlphaFoldDB" id="F4LPL0"/>
<organism evidence="5 6">
    <name type="scientific">Treponema brennaborense (strain DSM 12168 / CIP 105900 / DD5/3)</name>
    <dbReference type="NCBI Taxonomy" id="906968"/>
    <lineage>
        <taxon>Bacteria</taxon>
        <taxon>Pseudomonadati</taxon>
        <taxon>Spirochaetota</taxon>
        <taxon>Spirochaetia</taxon>
        <taxon>Spirochaetales</taxon>
        <taxon>Treponemataceae</taxon>
        <taxon>Treponema</taxon>
    </lineage>
</organism>
<feature type="chain" id="PRO_5003311066" evidence="4">
    <location>
        <begin position="25"/>
        <end position="173"/>
    </location>
</feature>
<dbReference type="Pfam" id="PF03938">
    <property type="entry name" value="OmpH"/>
    <property type="match status" value="1"/>
</dbReference>
<dbReference type="Proteomes" id="UP000006546">
    <property type="component" value="Chromosome"/>
</dbReference>
<evidence type="ECO:0000256" key="2">
    <source>
        <dbReference type="ARBA" id="ARBA00022729"/>
    </source>
</evidence>
<accession>F4LPL0</accession>
<evidence type="ECO:0000313" key="6">
    <source>
        <dbReference type="Proteomes" id="UP000006546"/>
    </source>
</evidence>
<evidence type="ECO:0000256" key="4">
    <source>
        <dbReference type="SAM" id="SignalP"/>
    </source>
</evidence>
<gene>
    <name evidence="5" type="ordered locus">Trebr_1583</name>
</gene>
<name>F4LPL0_TREBD</name>
<dbReference type="Gene3D" id="3.30.910.20">
    <property type="entry name" value="Skp domain"/>
    <property type="match status" value="1"/>
</dbReference>
<dbReference type="STRING" id="906968.Trebr_1583"/>
<dbReference type="InterPro" id="IPR005632">
    <property type="entry name" value="Chaperone_Skp"/>
</dbReference>
<evidence type="ECO:0000256" key="3">
    <source>
        <dbReference type="SAM" id="Coils"/>
    </source>
</evidence>
<dbReference type="InterPro" id="IPR024930">
    <property type="entry name" value="Skp_dom_sf"/>
</dbReference>
<feature type="signal peptide" evidence="4">
    <location>
        <begin position="1"/>
        <end position="24"/>
    </location>
</feature>